<keyword evidence="2" id="KW-1185">Reference proteome</keyword>
<dbReference type="Proteomes" id="UP000655016">
    <property type="component" value="Unassembled WGS sequence"/>
</dbReference>
<name>A0ABQ1UQP3_9FLAO</name>
<accession>A0ABQ1UQP3</accession>
<evidence type="ECO:0000313" key="1">
    <source>
        <dbReference type="EMBL" id="GGF24223.1"/>
    </source>
</evidence>
<organism evidence="1 2">
    <name type="scientific">Flavobacterium limi</name>
    <dbReference type="NCBI Taxonomy" id="2045105"/>
    <lineage>
        <taxon>Bacteria</taxon>
        <taxon>Pseudomonadati</taxon>
        <taxon>Bacteroidota</taxon>
        <taxon>Flavobacteriia</taxon>
        <taxon>Flavobacteriales</taxon>
        <taxon>Flavobacteriaceae</taxon>
        <taxon>Flavobacterium</taxon>
    </lineage>
</organism>
<dbReference type="RefSeq" id="WP_163395919.1">
    <property type="nucleotide sequence ID" value="NZ_BMKP01000009.1"/>
</dbReference>
<reference evidence="2" key="1">
    <citation type="journal article" date="2019" name="Int. J. Syst. Evol. Microbiol.">
        <title>The Global Catalogue of Microorganisms (GCM) 10K type strain sequencing project: providing services to taxonomists for standard genome sequencing and annotation.</title>
        <authorList>
            <consortium name="The Broad Institute Genomics Platform"/>
            <consortium name="The Broad Institute Genome Sequencing Center for Infectious Disease"/>
            <person name="Wu L."/>
            <person name="Ma J."/>
        </authorList>
    </citation>
    <scope>NUCLEOTIDE SEQUENCE [LARGE SCALE GENOMIC DNA]</scope>
    <source>
        <strain evidence="2">CGMCC 1.16060</strain>
    </source>
</reference>
<dbReference type="EMBL" id="BMKP01000009">
    <property type="protein sequence ID" value="GGF24223.1"/>
    <property type="molecule type" value="Genomic_DNA"/>
</dbReference>
<comment type="caution">
    <text evidence="1">The sequence shown here is derived from an EMBL/GenBank/DDBJ whole genome shotgun (WGS) entry which is preliminary data.</text>
</comment>
<gene>
    <name evidence="1" type="ORF">GCM10011518_36930</name>
</gene>
<protein>
    <submittedName>
        <fullName evidence="1">Uncharacterized protein</fullName>
    </submittedName>
</protein>
<sequence length="236" mass="28118">MESSELLEFFENQNLNISNEIWNVEISYSKTNSENKKSEIIKVIELQNKYKSNSLFVNIQKRDSEIYKSLEISGLDGGFYLHKSTENHKSQSIKLNENNLIMSLGFTILSLNLNEIEIDWILRPDTTELFEFYDLENDILLRGEHRIFRIDKNGNIKWEYGGRDIWVNLEGKSEVNIEEDKIKLFDFESNEYVLNFDGELLEDKPRIIKTKKPTFFTNPRRWFNQKVWEHMTKNET</sequence>
<proteinExistence type="predicted"/>
<evidence type="ECO:0000313" key="2">
    <source>
        <dbReference type="Proteomes" id="UP000655016"/>
    </source>
</evidence>